<dbReference type="InterPro" id="IPR036291">
    <property type="entry name" value="NAD(P)-bd_dom_sf"/>
</dbReference>
<dbReference type="GO" id="GO:0070402">
    <property type="term" value="F:NADPH binding"/>
    <property type="evidence" value="ECO:0007669"/>
    <property type="project" value="TreeGrafter"/>
</dbReference>
<dbReference type="Gene3D" id="3.90.180.10">
    <property type="entry name" value="Medium-chain alcohol dehydrogenases, catalytic domain"/>
    <property type="match status" value="1"/>
</dbReference>
<evidence type="ECO:0000256" key="2">
    <source>
        <dbReference type="ARBA" id="ARBA00023002"/>
    </source>
</evidence>
<comment type="caution">
    <text evidence="4">The sequence shown here is derived from an EMBL/GenBank/DDBJ whole genome shotgun (WGS) entry which is preliminary data.</text>
</comment>
<sequence length="327" mass="32993">MQAVVMLEPGAPEVLVAREVADPHPGPGEILVETTAVPVLYPETLLRSGAFPLPVPMPVVFGFQAAGVVTGLGPGTDPALRGARVVAATAGLGGYAEKVCVPAEFATIIPDGLDTDAAAAVLMGGSVALPLLEAANLRGTETVLVQAAAAGVGGSLTQLAKRFGAAHVIATAGGADKGDRARELGADQVLDHNDPDWPDRLREVLGEKTIDVVFDAVGGEPAGRLLALLTPATGRMLGYGQLSGGPAAVTAADLMVAGLTYTGCAGPAWLSRVAAARPRALELAAAGALRPMLGPVLPLDQAARAHRLVEQRATAGTVILRPEHAGA</sequence>
<dbReference type="Proteomes" id="UP000431401">
    <property type="component" value="Unassembled WGS sequence"/>
</dbReference>
<dbReference type="RefSeq" id="WP_153345549.1">
    <property type="nucleotide sequence ID" value="NZ_WEGI01000010.1"/>
</dbReference>
<dbReference type="PANTHER" id="PTHR48106:SF18">
    <property type="entry name" value="QUINONE OXIDOREDUCTASE PIG3"/>
    <property type="match status" value="1"/>
</dbReference>
<dbReference type="InterPro" id="IPR013149">
    <property type="entry name" value="ADH-like_C"/>
</dbReference>
<evidence type="ECO:0000313" key="4">
    <source>
        <dbReference type="EMBL" id="MQY29042.1"/>
    </source>
</evidence>
<feature type="domain" description="Enoyl reductase (ER)" evidence="3">
    <location>
        <begin position="10"/>
        <end position="320"/>
    </location>
</feature>
<dbReference type="AlphaFoldDB" id="A0A7K0DUI1"/>
<name>A0A7K0DUI1_9NOCA</name>
<dbReference type="Pfam" id="PF00107">
    <property type="entry name" value="ADH_zinc_N"/>
    <property type="match status" value="1"/>
</dbReference>
<keyword evidence="1" id="KW-0521">NADP</keyword>
<accession>A0A7K0DUI1</accession>
<gene>
    <name evidence="4" type="primary">qorA_5</name>
    <name evidence="4" type="ORF">NRB56_46310</name>
</gene>
<dbReference type="PANTHER" id="PTHR48106">
    <property type="entry name" value="QUINONE OXIDOREDUCTASE PIG3-RELATED"/>
    <property type="match status" value="1"/>
</dbReference>
<dbReference type="GO" id="GO:0003960">
    <property type="term" value="F:quinone reductase (NADPH) activity"/>
    <property type="evidence" value="ECO:0007669"/>
    <property type="project" value="UniProtKB-EC"/>
</dbReference>
<reference evidence="4 5" key="1">
    <citation type="submission" date="2019-10" db="EMBL/GenBank/DDBJ databases">
        <title>Nocardia macrotermitis sp. nov. and Nocardia aurantia sp. nov., isolated from the gut of fungus growing-termite Macrotermes natalensis.</title>
        <authorList>
            <person name="Benndorf R."/>
            <person name="Schwitalla J."/>
            <person name="Martin K."/>
            <person name="De Beer W."/>
            <person name="Kaster A.-K."/>
            <person name="Vollmers J."/>
            <person name="Poulsen M."/>
            <person name="Beemelmanns C."/>
        </authorList>
    </citation>
    <scope>NUCLEOTIDE SEQUENCE [LARGE SCALE GENOMIC DNA]</scope>
    <source>
        <strain evidence="4 5">RB56</strain>
    </source>
</reference>
<dbReference type="SUPFAM" id="SSF51735">
    <property type="entry name" value="NAD(P)-binding Rossmann-fold domains"/>
    <property type="match status" value="1"/>
</dbReference>
<protein>
    <submittedName>
        <fullName evidence="4">Quinone oxidoreductase 1</fullName>
        <ecNumber evidence="4">1.6.5.5</ecNumber>
    </submittedName>
</protein>
<evidence type="ECO:0000313" key="5">
    <source>
        <dbReference type="Proteomes" id="UP000431401"/>
    </source>
</evidence>
<evidence type="ECO:0000259" key="3">
    <source>
        <dbReference type="SMART" id="SM00829"/>
    </source>
</evidence>
<dbReference type="InterPro" id="IPR011032">
    <property type="entry name" value="GroES-like_sf"/>
</dbReference>
<dbReference type="EC" id="1.6.5.5" evidence="4"/>
<dbReference type="InterPro" id="IPR013154">
    <property type="entry name" value="ADH-like_N"/>
</dbReference>
<proteinExistence type="predicted"/>
<keyword evidence="2 4" id="KW-0560">Oxidoreductase</keyword>
<dbReference type="OrthoDB" id="5195079at2"/>
<keyword evidence="5" id="KW-1185">Reference proteome</keyword>
<dbReference type="SMART" id="SM00829">
    <property type="entry name" value="PKS_ER"/>
    <property type="match status" value="1"/>
</dbReference>
<dbReference type="Pfam" id="PF08240">
    <property type="entry name" value="ADH_N"/>
    <property type="match status" value="1"/>
</dbReference>
<dbReference type="SUPFAM" id="SSF50129">
    <property type="entry name" value="GroES-like"/>
    <property type="match status" value="1"/>
</dbReference>
<dbReference type="Gene3D" id="3.40.50.720">
    <property type="entry name" value="NAD(P)-binding Rossmann-like Domain"/>
    <property type="match status" value="1"/>
</dbReference>
<dbReference type="EMBL" id="WEGI01000010">
    <property type="protein sequence ID" value="MQY29042.1"/>
    <property type="molecule type" value="Genomic_DNA"/>
</dbReference>
<dbReference type="InterPro" id="IPR020843">
    <property type="entry name" value="ER"/>
</dbReference>
<evidence type="ECO:0000256" key="1">
    <source>
        <dbReference type="ARBA" id="ARBA00022857"/>
    </source>
</evidence>
<organism evidence="4 5">
    <name type="scientific">Nocardia aurantia</name>
    <dbReference type="NCBI Taxonomy" id="2585199"/>
    <lineage>
        <taxon>Bacteria</taxon>
        <taxon>Bacillati</taxon>
        <taxon>Actinomycetota</taxon>
        <taxon>Actinomycetes</taxon>
        <taxon>Mycobacteriales</taxon>
        <taxon>Nocardiaceae</taxon>
        <taxon>Nocardia</taxon>
    </lineage>
</organism>